<dbReference type="Gene3D" id="1.20.900.10">
    <property type="entry name" value="Dbl homology (DH) domain"/>
    <property type="match status" value="1"/>
</dbReference>
<feature type="region of interest" description="Disordered" evidence="2">
    <location>
        <begin position="38"/>
        <end position="69"/>
    </location>
</feature>
<dbReference type="SUPFAM" id="SSF50729">
    <property type="entry name" value="PH domain-like"/>
    <property type="match status" value="1"/>
</dbReference>
<dbReference type="InterPro" id="IPR052233">
    <property type="entry name" value="Rho-type_GEFs"/>
</dbReference>
<dbReference type="OrthoDB" id="2272012at2759"/>
<dbReference type="InterPro" id="IPR000219">
    <property type="entry name" value="DH_dom"/>
</dbReference>
<dbReference type="InterPro" id="IPR001849">
    <property type="entry name" value="PH_domain"/>
</dbReference>
<dbReference type="Pfam" id="PF15405">
    <property type="entry name" value="PH_5"/>
    <property type="match status" value="1"/>
</dbReference>
<dbReference type="Pfam" id="PF00621">
    <property type="entry name" value="RhoGEF"/>
    <property type="match status" value="1"/>
</dbReference>
<dbReference type="SMART" id="SM00233">
    <property type="entry name" value="PH"/>
    <property type="match status" value="1"/>
</dbReference>
<dbReference type="SUPFAM" id="SSF48065">
    <property type="entry name" value="DBL homology domain (DH-domain)"/>
    <property type="match status" value="1"/>
</dbReference>
<dbReference type="PANTHER" id="PTHR46572:SF1">
    <property type="entry name" value="RHO1 GUANINE NUCLEOTIDE EXCHANGE FACTOR TUS1"/>
    <property type="match status" value="1"/>
</dbReference>
<accession>A0A1R1XKC2</accession>
<evidence type="ECO:0000256" key="2">
    <source>
        <dbReference type="SAM" id="MobiDB-lite"/>
    </source>
</evidence>
<evidence type="ECO:0000256" key="1">
    <source>
        <dbReference type="ARBA" id="ARBA00022553"/>
    </source>
</evidence>
<feature type="compositionally biased region" description="Low complexity" evidence="2">
    <location>
        <begin position="59"/>
        <end position="69"/>
    </location>
</feature>
<reference evidence="6 7" key="1">
    <citation type="submission" date="2017-01" db="EMBL/GenBank/DDBJ databases">
        <authorList>
            <person name="Mah S.A."/>
            <person name="Swanson W.J."/>
            <person name="Moy G.W."/>
            <person name="Vacquier V.D."/>
        </authorList>
    </citation>
    <scope>NUCLEOTIDE SEQUENCE [LARGE SCALE GENOMIC DNA]</scope>
    <source>
        <strain evidence="6 7">GSMNP</strain>
    </source>
</reference>
<evidence type="ECO:0000259" key="3">
    <source>
        <dbReference type="PROSITE" id="PS50003"/>
    </source>
</evidence>
<keyword evidence="1" id="KW-0597">Phosphoprotein</keyword>
<sequence>MSNSYYKKSKHTEDYSISYNIPSQHDLSLQNLNSFNSPLNALAPSQKAPNPPPSSLATPISNPNPIPIINQSKHHFSVKPQQSVAIPTPSQYTEPYQNIPEKNLHSYLQRPSYSEPLPSQNIPQQNSNYNTYSSFRHNYRGLPRTNTVSSEVSHKYPHNITSSQSTYRGQKINSIHQISPINSPNNINQTIHPTRSQNQHPSQSSSSSLLSNNPNSPPLTNSRLYSYRQNRPDIATFANSDPNGQDNWYRQSSSAKKSYHELYQPTPYQTSYTDSTSKRIQLDSNTNDLSSSHISENATPISELDISPYPQHLNNSSFGQDQIASSQGNYYTTKSSPNDFPDITPCASLRRAPKKLPQIPVKKTNASALDHKLASSTKPTTESFLSYNQPTLSSDSIGTIPSSTSQSEIPFNSYGIKNFNRYASINSKSIYQNSQISQKNQLRKSLSQNQNRSSSAWETPTDSPYNCEISDSSNSSITEFSKHQGSDPYNASTDTTNISRSCSNKTSNLYLNSNSNNTKNNISCSIPKTSSEISKHEISNQSYKTLSNSKSTNFSIKKMFSKEDLSLSSNMKNLDLSNISFLNTKKKNLDLLKTDTDFPAALPPTIEDRSFNIESLPCYSPSCTKNEPCYSPSCNIFSKSTKLSNEPSSKPQKLWIQGVPKSISNKLNKSETMRQELIYEVFTTEREYVHDLIVLRDIFEQGLEYGDIIPEVKRAYFIQNVFRNLDELIQINSALLQDLEIRKNKSYVCDNIGDIFLNHLDKFQSYVQYSSLQPLGKHVLDNELAINSKLVEYIRLAERSPECRKLPIMSFLGRPSSRLARYPLLFKAILKKTPENNKDSKDLVTATELLKSILEKINLETGKNSNKLKLIDLNEKLVCSVNIRNDLDLLNDKRILVRTGTLKRKPAGGDDVIAMLLDHVLILCKEKKLQNGQTEYFLTRNPIPLLLLTLSFSTEFDKIKPSKNIAAMNVNDGSSNNPSFSQNSNNNTNDYEKITPINTSRSNPQVSGNYQTSALERIKYTDLSEKNKNGFTITITHLGRHGGSYLFYTTSIAERVDWVQNIEHQQKINLGKTKQLFELFKVAPSFPLSNKANCASFFDNGRCVVLGTDYGIYAGIVGQIDSFDRIKTFSYGKVIQIETAS</sequence>
<feature type="compositionally biased region" description="Polar residues" evidence="2">
    <location>
        <begin position="159"/>
        <end position="168"/>
    </location>
</feature>
<keyword evidence="7" id="KW-1185">Reference proteome</keyword>
<evidence type="ECO:0000313" key="6">
    <source>
        <dbReference type="EMBL" id="OMJ15092.1"/>
    </source>
</evidence>
<feature type="compositionally biased region" description="Low complexity" evidence="2">
    <location>
        <begin position="196"/>
        <end position="222"/>
    </location>
</feature>
<dbReference type="SMART" id="SM00325">
    <property type="entry name" value="RhoGEF"/>
    <property type="match status" value="1"/>
</dbReference>
<dbReference type="PANTHER" id="PTHR46572">
    <property type="entry name" value="RHO1 GDP-GTP EXCHANGE PROTEIN 1-RELATED"/>
    <property type="match status" value="1"/>
</dbReference>
<dbReference type="AlphaFoldDB" id="A0A1R1XKC2"/>
<evidence type="ECO:0000313" key="7">
    <source>
        <dbReference type="Proteomes" id="UP000187283"/>
    </source>
</evidence>
<dbReference type="Gene3D" id="2.30.29.30">
    <property type="entry name" value="Pleckstrin-homology domain (PH domain)/Phosphotyrosine-binding domain (PTB)"/>
    <property type="match status" value="1"/>
</dbReference>
<dbReference type="EMBL" id="LSSN01002779">
    <property type="protein sequence ID" value="OMJ15092.1"/>
    <property type="molecule type" value="Genomic_DNA"/>
</dbReference>
<feature type="domain" description="PH" evidence="3">
    <location>
        <begin position="895"/>
        <end position="1067"/>
    </location>
</feature>
<dbReference type="STRING" id="133412.A0A1R1XKC2"/>
<gene>
    <name evidence="6" type="ORF">AYI70_g7492</name>
    <name evidence="5" type="ORF">AYI70_g9011</name>
</gene>
<dbReference type="PROSITE" id="PS50010">
    <property type="entry name" value="DH_2"/>
    <property type="match status" value="1"/>
</dbReference>
<feature type="compositionally biased region" description="Polar residues" evidence="2">
    <location>
        <begin position="487"/>
        <end position="498"/>
    </location>
</feature>
<evidence type="ECO:0000313" key="5">
    <source>
        <dbReference type="EMBL" id="OMJ12587.1"/>
    </source>
</evidence>
<feature type="region of interest" description="Disordered" evidence="2">
    <location>
        <begin position="142"/>
        <end position="224"/>
    </location>
</feature>
<dbReference type="InterPro" id="IPR035899">
    <property type="entry name" value="DBL_dom_sf"/>
</dbReference>
<dbReference type="EMBL" id="LSSN01003899">
    <property type="protein sequence ID" value="OMJ12587.1"/>
    <property type="molecule type" value="Genomic_DNA"/>
</dbReference>
<proteinExistence type="predicted"/>
<feature type="domain" description="DH" evidence="4">
    <location>
        <begin position="673"/>
        <end position="860"/>
    </location>
</feature>
<feature type="region of interest" description="Disordered" evidence="2">
    <location>
        <begin position="970"/>
        <end position="989"/>
    </location>
</feature>
<dbReference type="GO" id="GO:0005085">
    <property type="term" value="F:guanyl-nucleotide exchange factor activity"/>
    <property type="evidence" value="ECO:0007669"/>
    <property type="project" value="InterPro"/>
</dbReference>
<feature type="compositionally biased region" description="Low complexity" evidence="2">
    <location>
        <begin position="974"/>
        <end position="989"/>
    </location>
</feature>
<name>A0A1R1XKC2_9FUNG</name>
<dbReference type="InterPro" id="IPR011993">
    <property type="entry name" value="PH-like_dom_sf"/>
</dbReference>
<protein>
    <submittedName>
        <fullName evidence="6">Rho1 guanine nucleotide exchange factor 1</fullName>
    </submittedName>
</protein>
<organism evidence="6 7">
    <name type="scientific">Smittium culicis</name>
    <dbReference type="NCBI Taxonomy" id="133412"/>
    <lineage>
        <taxon>Eukaryota</taxon>
        <taxon>Fungi</taxon>
        <taxon>Fungi incertae sedis</taxon>
        <taxon>Zoopagomycota</taxon>
        <taxon>Kickxellomycotina</taxon>
        <taxon>Harpellomycetes</taxon>
        <taxon>Harpellales</taxon>
        <taxon>Legeriomycetaceae</taxon>
        <taxon>Smittium</taxon>
    </lineage>
</organism>
<dbReference type="InterPro" id="IPR041675">
    <property type="entry name" value="PH_5"/>
</dbReference>
<evidence type="ECO:0000259" key="4">
    <source>
        <dbReference type="PROSITE" id="PS50010"/>
    </source>
</evidence>
<dbReference type="CDD" id="cd00160">
    <property type="entry name" value="RhoGEF"/>
    <property type="match status" value="1"/>
</dbReference>
<comment type="caution">
    <text evidence="6">The sequence shown here is derived from an EMBL/GenBank/DDBJ whole genome shotgun (WGS) entry which is preliminary data.</text>
</comment>
<feature type="region of interest" description="Disordered" evidence="2">
    <location>
        <begin position="441"/>
        <end position="498"/>
    </location>
</feature>
<dbReference type="Proteomes" id="UP000187283">
    <property type="component" value="Unassembled WGS sequence"/>
</dbReference>
<feature type="compositionally biased region" description="Polar residues" evidence="2">
    <location>
        <begin position="441"/>
        <end position="479"/>
    </location>
</feature>
<dbReference type="PROSITE" id="PS50003">
    <property type="entry name" value="PH_DOMAIN"/>
    <property type="match status" value="1"/>
</dbReference>
<feature type="compositionally biased region" description="Low complexity" evidence="2">
    <location>
        <begin position="172"/>
        <end position="189"/>
    </location>
</feature>